<dbReference type="HOGENOM" id="CLU_1125596_0_0_1"/>
<dbReference type="GeneID" id="20204652"/>
<dbReference type="InParanoid" id="T1F753"/>
<evidence type="ECO:0000313" key="2">
    <source>
        <dbReference type="EMBL" id="ESO03415.1"/>
    </source>
</evidence>
<dbReference type="EMBL" id="AMQM01004685">
    <property type="status" value="NOT_ANNOTATED_CDS"/>
    <property type="molecule type" value="Genomic_DNA"/>
</dbReference>
<dbReference type="CTD" id="20204652"/>
<dbReference type="OrthoDB" id="6159834at2759"/>
<gene>
    <name evidence="3" type="primary">20204652</name>
    <name evidence="2" type="ORF">HELRODRAFT_173711</name>
</gene>
<sequence length="247" mass="28430">MKKYPQEKLALRKGKKGSSGIQGPSCSFVYDTPINQSNRCLEKTIASSQEISFVNQQESRLERKINSVLQQMSKMNEDIQKMKKDIQKMKEDIQKRNEDIQLIFDLLKSSNVTLDKKIIKLSYLPIDTMEKLYEVNNNVQNNVEFANLVDHLCTLGGQNVKDCVHRMMKALMTHQVSLNITWMGQKKEKEGWSRLLLRDALINAIQKNPRTGHATEADCDVEVKKWLRNAPDRYGGRAKREQAKSST</sequence>
<dbReference type="eggNOG" id="ENOG502SFVC">
    <property type="taxonomic scope" value="Eukaryota"/>
</dbReference>
<dbReference type="EMBL" id="KB096633">
    <property type="protein sequence ID" value="ESO03415.1"/>
    <property type="molecule type" value="Genomic_DNA"/>
</dbReference>
<dbReference type="RefSeq" id="XP_009018563.1">
    <property type="nucleotide sequence ID" value="XM_009020315.1"/>
</dbReference>
<dbReference type="STRING" id="6412.T1F753"/>
<proteinExistence type="predicted"/>
<name>T1F753_HELRO</name>
<dbReference type="Proteomes" id="UP000015101">
    <property type="component" value="Unassembled WGS sequence"/>
</dbReference>
<accession>T1F753</accession>
<dbReference type="AlphaFoldDB" id="T1F753"/>
<dbReference type="PANTHER" id="PTHR34153">
    <property type="entry name" value="SI:CH211-262H13.3-RELATED-RELATED"/>
    <property type="match status" value="1"/>
</dbReference>
<evidence type="ECO:0000313" key="3">
    <source>
        <dbReference type="EnsemblMetazoa" id="HelroP173711"/>
    </source>
</evidence>
<evidence type="ECO:0000256" key="1">
    <source>
        <dbReference type="SAM" id="Coils"/>
    </source>
</evidence>
<dbReference type="EnsemblMetazoa" id="HelroT173711">
    <property type="protein sequence ID" value="HelroP173711"/>
    <property type="gene ID" value="HelroG173711"/>
</dbReference>
<protein>
    <recommendedName>
        <fullName evidence="5">DUF4806 domain-containing protein</fullName>
    </recommendedName>
</protein>
<dbReference type="PANTHER" id="PTHR34153:SF2">
    <property type="entry name" value="SI:CH211-262H13.3-RELATED"/>
    <property type="match status" value="1"/>
</dbReference>
<keyword evidence="4" id="KW-1185">Reference proteome</keyword>
<dbReference type="KEGG" id="hro:HELRODRAFT_173711"/>
<evidence type="ECO:0008006" key="5">
    <source>
        <dbReference type="Google" id="ProtNLM"/>
    </source>
</evidence>
<reference evidence="2 4" key="2">
    <citation type="journal article" date="2013" name="Nature">
        <title>Insights into bilaterian evolution from three spiralian genomes.</title>
        <authorList>
            <person name="Simakov O."/>
            <person name="Marletaz F."/>
            <person name="Cho S.J."/>
            <person name="Edsinger-Gonzales E."/>
            <person name="Havlak P."/>
            <person name="Hellsten U."/>
            <person name="Kuo D.H."/>
            <person name="Larsson T."/>
            <person name="Lv J."/>
            <person name="Arendt D."/>
            <person name="Savage R."/>
            <person name="Osoegawa K."/>
            <person name="de Jong P."/>
            <person name="Grimwood J."/>
            <person name="Chapman J.A."/>
            <person name="Shapiro H."/>
            <person name="Aerts A."/>
            <person name="Otillar R.P."/>
            <person name="Terry A.Y."/>
            <person name="Boore J.L."/>
            <person name="Grigoriev I.V."/>
            <person name="Lindberg D.R."/>
            <person name="Seaver E.C."/>
            <person name="Weisblat D.A."/>
            <person name="Putnam N.H."/>
            <person name="Rokhsar D.S."/>
        </authorList>
    </citation>
    <scope>NUCLEOTIDE SEQUENCE</scope>
</reference>
<dbReference type="OMA" id="INQSNRC"/>
<organism evidence="3 4">
    <name type="scientific">Helobdella robusta</name>
    <name type="common">Californian leech</name>
    <dbReference type="NCBI Taxonomy" id="6412"/>
    <lineage>
        <taxon>Eukaryota</taxon>
        <taxon>Metazoa</taxon>
        <taxon>Spiralia</taxon>
        <taxon>Lophotrochozoa</taxon>
        <taxon>Annelida</taxon>
        <taxon>Clitellata</taxon>
        <taxon>Hirudinea</taxon>
        <taxon>Rhynchobdellida</taxon>
        <taxon>Glossiphoniidae</taxon>
        <taxon>Helobdella</taxon>
    </lineage>
</organism>
<feature type="coiled-coil region" evidence="1">
    <location>
        <begin position="58"/>
        <end position="99"/>
    </location>
</feature>
<keyword evidence="1" id="KW-0175">Coiled coil</keyword>
<reference evidence="3" key="3">
    <citation type="submission" date="2015-06" db="UniProtKB">
        <authorList>
            <consortium name="EnsemblMetazoa"/>
        </authorList>
    </citation>
    <scope>IDENTIFICATION</scope>
</reference>
<evidence type="ECO:0000313" key="4">
    <source>
        <dbReference type="Proteomes" id="UP000015101"/>
    </source>
</evidence>
<reference evidence="4" key="1">
    <citation type="submission" date="2012-12" db="EMBL/GenBank/DDBJ databases">
        <authorList>
            <person name="Hellsten U."/>
            <person name="Grimwood J."/>
            <person name="Chapman J.A."/>
            <person name="Shapiro H."/>
            <person name="Aerts A."/>
            <person name="Otillar R.P."/>
            <person name="Terry A.Y."/>
            <person name="Boore J.L."/>
            <person name="Simakov O."/>
            <person name="Marletaz F."/>
            <person name="Cho S.-J."/>
            <person name="Edsinger-Gonzales E."/>
            <person name="Havlak P."/>
            <person name="Kuo D.-H."/>
            <person name="Larsson T."/>
            <person name="Lv J."/>
            <person name="Arendt D."/>
            <person name="Savage R."/>
            <person name="Osoegawa K."/>
            <person name="de Jong P."/>
            <person name="Lindberg D.R."/>
            <person name="Seaver E.C."/>
            <person name="Weisblat D.A."/>
            <person name="Putnam N.H."/>
            <person name="Grigoriev I.V."/>
            <person name="Rokhsar D.S."/>
        </authorList>
    </citation>
    <scope>NUCLEOTIDE SEQUENCE</scope>
</reference>